<name>A0ABZ1FF00_9ACTN</name>
<dbReference type="Pfam" id="PF09339">
    <property type="entry name" value="HTH_IclR"/>
    <property type="match status" value="1"/>
</dbReference>
<dbReference type="SUPFAM" id="SSF46785">
    <property type="entry name" value="Winged helix' DNA-binding domain"/>
    <property type="match status" value="1"/>
</dbReference>
<dbReference type="InterPro" id="IPR000835">
    <property type="entry name" value="HTH_MarR-typ"/>
</dbReference>
<evidence type="ECO:0000313" key="3">
    <source>
        <dbReference type="Proteomes" id="UP001344251"/>
    </source>
</evidence>
<keyword evidence="3" id="KW-1185">Reference proteome</keyword>
<sequence>MQRHSAEPPSETLREAAEQLAVAGEALAALMRDAAAPVEPRPSPHGLKVMSVVSRCPGRNLTAVAAAVGIGLPRASRVCAALEAAGLLLRRPAVDDRREIGLQLSPDGRALLERFRATRVDRMAAVLRRMPAQERCELVAVLGELAVAVTAVSSERG</sequence>
<dbReference type="SMART" id="SM00347">
    <property type="entry name" value="HTH_MARR"/>
    <property type="match status" value="1"/>
</dbReference>
<dbReference type="Gene3D" id="1.10.10.10">
    <property type="entry name" value="Winged helix-like DNA-binding domain superfamily/Winged helix DNA-binding domain"/>
    <property type="match status" value="1"/>
</dbReference>
<dbReference type="EMBL" id="CP109106">
    <property type="protein sequence ID" value="WSB68614.1"/>
    <property type="molecule type" value="Genomic_DNA"/>
</dbReference>
<dbReference type="InterPro" id="IPR036388">
    <property type="entry name" value="WH-like_DNA-bd_sf"/>
</dbReference>
<protein>
    <submittedName>
        <fullName evidence="2">MarR family transcriptional regulator</fullName>
    </submittedName>
</protein>
<dbReference type="InterPro" id="IPR039422">
    <property type="entry name" value="MarR/SlyA-like"/>
</dbReference>
<dbReference type="PANTHER" id="PTHR33164:SF43">
    <property type="entry name" value="HTH-TYPE TRANSCRIPTIONAL REPRESSOR YETL"/>
    <property type="match status" value="1"/>
</dbReference>
<gene>
    <name evidence="2" type="ORF">OG863_11955</name>
</gene>
<proteinExistence type="predicted"/>
<dbReference type="InterPro" id="IPR036390">
    <property type="entry name" value="WH_DNA-bd_sf"/>
</dbReference>
<dbReference type="RefSeq" id="WP_326618113.1">
    <property type="nucleotide sequence ID" value="NZ_CP109106.1"/>
</dbReference>
<evidence type="ECO:0000313" key="2">
    <source>
        <dbReference type="EMBL" id="WSB68614.1"/>
    </source>
</evidence>
<organism evidence="2 3">
    <name type="scientific">Streptomyces decoyicus</name>
    <dbReference type="NCBI Taxonomy" id="249567"/>
    <lineage>
        <taxon>Bacteria</taxon>
        <taxon>Bacillati</taxon>
        <taxon>Actinomycetota</taxon>
        <taxon>Actinomycetes</taxon>
        <taxon>Kitasatosporales</taxon>
        <taxon>Streptomycetaceae</taxon>
        <taxon>Streptomyces</taxon>
    </lineage>
</organism>
<feature type="domain" description="HTH marR-type" evidence="1">
    <location>
        <begin position="13"/>
        <end position="147"/>
    </location>
</feature>
<accession>A0ABZ1FF00</accession>
<dbReference type="PROSITE" id="PS50995">
    <property type="entry name" value="HTH_MARR_2"/>
    <property type="match status" value="1"/>
</dbReference>
<dbReference type="InterPro" id="IPR005471">
    <property type="entry name" value="Tscrpt_reg_IclR_N"/>
</dbReference>
<evidence type="ECO:0000259" key="1">
    <source>
        <dbReference type="PROSITE" id="PS50995"/>
    </source>
</evidence>
<dbReference type="PANTHER" id="PTHR33164">
    <property type="entry name" value="TRANSCRIPTIONAL REGULATOR, MARR FAMILY"/>
    <property type="match status" value="1"/>
</dbReference>
<dbReference type="Proteomes" id="UP001344251">
    <property type="component" value="Chromosome"/>
</dbReference>
<reference evidence="2 3" key="1">
    <citation type="submission" date="2022-10" db="EMBL/GenBank/DDBJ databases">
        <title>The complete genomes of actinobacterial strains from the NBC collection.</title>
        <authorList>
            <person name="Joergensen T.S."/>
            <person name="Alvarez Arevalo M."/>
            <person name="Sterndorff E.B."/>
            <person name="Faurdal D."/>
            <person name="Vuksanovic O."/>
            <person name="Mourched A.-S."/>
            <person name="Charusanti P."/>
            <person name="Shaw S."/>
            <person name="Blin K."/>
            <person name="Weber T."/>
        </authorList>
    </citation>
    <scope>NUCLEOTIDE SEQUENCE [LARGE SCALE GENOMIC DNA]</scope>
    <source>
        <strain evidence="2 3">NBC 01774</strain>
    </source>
</reference>